<accession>A0A4Q9GP81</accession>
<dbReference type="Gene3D" id="3.40.50.300">
    <property type="entry name" value="P-loop containing nucleotide triphosphate hydrolases"/>
    <property type="match status" value="2"/>
</dbReference>
<dbReference type="AlphaFoldDB" id="A0A4Q9GP81"/>
<dbReference type="GO" id="GO:0016887">
    <property type="term" value="F:ATP hydrolysis activity"/>
    <property type="evidence" value="ECO:0007669"/>
    <property type="project" value="InterPro"/>
</dbReference>
<evidence type="ECO:0000313" key="7">
    <source>
        <dbReference type="Proteomes" id="UP000294194"/>
    </source>
</evidence>
<evidence type="ECO:0000256" key="4">
    <source>
        <dbReference type="SAM" id="Coils"/>
    </source>
</evidence>
<reference evidence="7" key="1">
    <citation type="submission" date="2019-02" db="EMBL/GenBank/DDBJ databases">
        <title>Glaciihabitans arcticus sp. nov., a psychrotolerant bacterium isolated from polar soil.</title>
        <authorList>
            <person name="Dahal R.H."/>
        </authorList>
    </citation>
    <scope>NUCLEOTIDE SEQUENCE [LARGE SCALE GENOMIC DNA]</scope>
    <source>
        <strain evidence="7">RP-3-7</strain>
    </source>
</reference>
<dbReference type="Proteomes" id="UP000294194">
    <property type="component" value="Unassembled WGS sequence"/>
</dbReference>
<evidence type="ECO:0000259" key="5">
    <source>
        <dbReference type="Pfam" id="PF13476"/>
    </source>
</evidence>
<protein>
    <recommendedName>
        <fullName evidence="3">Nuclease SbcCD subunit C</fullName>
    </recommendedName>
</protein>
<comment type="subunit">
    <text evidence="2">Heterodimer of SbcC and SbcD.</text>
</comment>
<feature type="domain" description="Rad50/SbcC-type AAA" evidence="5">
    <location>
        <begin position="5"/>
        <end position="194"/>
    </location>
</feature>
<keyword evidence="4" id="KW-0175">Coiled coil</keyword>
<dbReference type="Pfam" id="PF13558">
    <property type="entry name" value="SbcC_Walker_B"/>
    <property type="match status" value="1"/>
</dbReference>
<dbReference type="InterPro" id="IPR038729">
    <property type="entry name" value="Rad50/SbcC_AAA"/>
</dbReference>
<gene>
    <name evidence="6" type="ORF">EYE40_04030</name>
</gene>
<comment type="similarity">
    <text evidence="1">Belongs to the SMC family. SbcC subfamily.</text>
</comment>
<evidence type="ECO:0000256" key="1">
    <source>
        <dbReference type="ARBA" id="ARBA00006930"/>
    </source>
</evidence>
<proteinExistence type="inferred from homology"/>
<sequence>MRITSLRLAGFGPYLEEQSVDFERFADDGIFLITGKTGAGKSSILDAICFALYATVPRYDGSQQRLRSDHAGPDDASWVELEFTVSDIAYRVRRSPSWEKPGRATPVAATAELFRKNGKTWEGIAARPVDVGHEIHQIVQLSKDQFLQVILLAQNRFQQFLRANNDERQSVLRTLFATDRFADIETAFTERRKALEATMSGDLELLQQLGRQFAELLSIEEGEGESWFDEGLAALETLHTEAVAAAERADAEHTALDAAQRLRSDTRALQLRRDTATARATELRQNTETIERDREGLGAARRASIVWQVVTTQRSADVAAAAARAAENTARTAWNAHGLTSEDLGETVRELDGQLGSLADARAEERTLPKLERAVDNAEDRVTARDDALTALQDSLEGLPARIDANAEALAVAQVQAAGEPAARATVERLETALEHARVAASLASNLEVARADENAASARHLAAATRHHGLLEQRLAGHAAELAGELVAGEPCAVCGSTSHPAPATPSGNPVTQEDIDAALEVVEEAKRQLDNAVALRAAVDISLAETIGRTDGRDAESITAEKLTAEEALAVIALATRHQQTLESFAATLRAEADRGAAQLDELRTDRESDLAALTVARTTRDAVAARVTEQRGDHPSVADRFDELRATRDAAAALEEAIAQATTRAETLTDATDALEVALAEQKFDSADAVEAARVADLGPLEARIRAHDEALATAESTLAELAHVEAEPIDLAAGESAAVAARAVRDDALATRSSLAERRTSATRIAEQARVRLVASAGRQADFDQLRELAQAVAGKEPNTRRMRLETYVLAAQLEEIVAAANSRLRAMTSGRFSLEHDDTVQYRNTSSGLGLAILDEHTGRARATHSLSGGETFLASLALALGLAEVVTNQSGGITLDTLFIDEGFGSLDNDTLEIAMSTLDGLRAGGRTIGLISHVDSMKEQILAKLRVSVDGRGRSIIETEGV</sequence>
<dbReference type="InterPro" id="IPR027417">
    <property type="entry name" value="P-loop_NTPase"/>
</dbReference>
<feature type="coiled-coil region" evidence="4">
    <location>
        <begin position="647"/>
        <end position="674"/>
    </location>
</feature>
<evidence type="ECO:0000256" key="2">
    <source>
        <dbReference type="ARBA" id="ARBA00011322"/>
    </source>
</evidence>
<dbReference type="EMBL" id="SISG01000001">
    <property type="protein sequence ID" value="TBN56632.1"/>
    <property type="molecule type" value="Genomic_DNA"/>
</dbReference>
<dbReference type="GO" id="GO:0006302">
    <property type="term" value="P:double-strand break repair"/>
    <property type="evidence" value="ECO:0007669"/>
    <property type="project" value="InterPro"/>
</dbReference>
<name>A0A4Q9GP81_9MICO</name>
<dbReference type="Pfam" id="PF13476">
    <property type="entry name" value="AAA_23"/>
    <property type="match status" value="1"/>
</dbReference>
<dbReference type="SUPFAM" id="SSF52540">
    <property type="entry name" value="P-loop containing nucleoside triphosphate hydrolases"/>
    <property type="match status" value="1"/>
</dbReference>
<dbReference type="RefSeq" id="WP_130980742.1">
    <property type="nucleotide sequence ID" value="NZ_SISG01000001.1"/>
</dbReference>
<dbReference type="PANTHER" id="PTHR32114:SF2">
    <property type="entry name" value="ABC TRANSPORTER ABCH.3"/>
    <property type="match status" value="1"/>
</dbReference>
<organism evidence="6 7">
    <name type="scientific">Glaciihabitans arcticus</name>
    <dbReference type="NCBI Taxonomy" id="2668039"/>
    <lineage>
        <taxon>Bacteria</taxon>
        <taxon>Bacillati</taxon>
        <taxon>Actinomycetota</taxon>
        <taxon>Actinomycetes</taxon>
        <taxon>Micrococcales</taxon>
        <taxon>Microbacteriaceae</taxon>
        <taxon>Glaciihabitans</taxon>
    </lineage>
</organism>
<comment type="caution">
    <text evidence="6">The sequence shown here is derived from an EMBL/GenBank/DDBJ whole genome shotgun (WGS) entry which is preliminary data.</text>
</comment>
<dbReference type="PANTHER" id="PTHR32114">
    <property type="entry name" value="ABC TRANSPORTER ABCH.3"/>
    <property type="match status" value="1"/>
</dbReference>
<keyword evidence="7" id="KW-1185">Reference proteome</keyword>
<evidence type="ECO:0000256" key="3">
    <source>
        <dbReference type="ARBA" id="ARBA00013368"/>
    </source>
</evidence>
<evidence type="ECO:0000313" key="6">
    <source>
        <dbReference type="EMBL" id="TBN56632.1"/>
    </source>
</evidence>